<dbReference type="InterPro" id="IPR024529">
    <property type="entry name" value="ECF_trnsprt_substrate-spec"/>
</dbReference>
<keyword evidence="3" id="KW-1185">Reference proteome</keyword>
<dbReference type="Proteomes" id="UP000266301">
    <property type="component" value="Chromosome"/>
</dbReference>
<organism evidence="2 3">
    <name type="scientific">Clostridium fermenticellae</name>
    <dbReference type="NCBI Taxonomy" id="2068654"/>
    <lineage>
        <taxon>Bacteria</taxon>
        <taxon>Bacillati</taxon>
        <taxon>Bacillota</taxon>
        <taxon>Clostridia</taxon>
        <taxon>Eubacteriales</taxon>
        <taxon>Clostridiaceae</taxon>
        <taxon>Clostridium</taxon>
    </lineage>
</organism>
<dbReference type="Gene3D" id="1.10.1760.20">
    <property type="match status" value="1"/>
</dbReference>
<dbReference type="AlphaFoldDB" id="A0A386H394"/>
<dbReference type="KEGG" id="cfer:D4Z93_05255"/>
<dbReference type="GO" id="GO:0022857">
    <property type="term" value="F:transmembrane transporter activity"/>
    <property type="evidence" value="ECO:0007669"/>
    <property type="project" value="InterPro"/>
</dbReference>
<proteinExistence type="predicted"/>
<keyword evidence="1" id="KW-0812">Transmembrane</keyword>
<feature type="transmembrane region" description="Helical" evidence="1">
    <location>
        <begin position="120"/>
        <end position="144"/>
    </location>
</feature>
<dbReference type="RefSeq" id="WP_119971012.1">
    <property type="nucleotide sequence ID" value="NZ_CP032416.1"/>
</dbReference>
<evidence type="ECO:0000313" key="2">
    <source>
        <dbReference type="EMBL" id="AYD39955.1"/>
    </source>
</evidence>
<feature type="transmembrane region" description="Helical" evidence="1">
    <location>
        <begin position="51"/>
        <end position="76"/>
    </location>
</feature>
<protein>
    <submittedName>
        <fullName evidence="2">ECF transporter S component</fullName>
    </submittedName>
</protein>
<dbReference type="OrthoDB" id="9813540at2"/>
<gene>
    <name evidence="2" type="ORF">D4Z93_05255</name>
</gene>
<dbReference type="EMBL" id="CP032416">
    <property type="protein sequence ID" value="AYD39955.1"/>
    <property type="molecule type" value="Genomic_DNA"/>
</dbReference>
<evidence type="ECO:0000256" key="1">
    <source>
        <dbReference type="SAM" id="Phobius"/>
    </source>
</evidence>
<sequence>MEKHLNSLVKFNTRQLAVIGMLSAISILLGITGLGFIPIPPVKATIMHVPVIIGAVLEGPVVGCMVGLIFGVFSIIQSITTPTPVSFAFINPLVSVLPRILIGITAYYSYKLCGMKFKHLGAGVAGFIGSCTNTIGVMGMVYIIYLKPYAKALNISVNAAKDGILTVCAINGIPEAILSVLITMAVVTAVSKIRNR</sequence>
<feature type="transmembrane region" description="Helical" evidence="1">
    <location>
        <begin position="164"/>
        <end position="190"/>
    </location>
</feature>
<evidence type="ECO:0000313" key="3">
    <source>
        <dbReference type="Proteomes" id="UP000266301"/>
    </source>
</evidence>
<accession>A0A386H394</accession>
<keyword evidence="1" id="KW-0472">Membrane</keyword>
<name>A0A386H394_9CLOT</name>
<feature type="transmembrane region" description="Helical" evidence="1">
    <location>
        <begin position="88"/>
        <end position="108"/>
    </location>
</feature>
<reference evidence="2 3" key="1">
    <citation type="journal article" date="2019" name="Int. J. Syst. Evol. Microbiol.">
        <title>Clostridium fermenticellae sp. nov., isolated from the mud in a fermentation cellar for the production of the Chinese liquor, baijiu.</title>
        <authorList>
            <person name="Xu P.X."/>
            <person name="Chai L.J."/>
            <person name="Qiu T."/>
            <person name="Zhang X.J."/>
            <person name="Lu Z.M."/>
            <person name="Xiao C."/>
            <person name="Wang S.T."/>
            <person name="Shen C.H."/>
            <person name="Shi J.S."/>
            <person name="Xu Z.H."/>
        </authorList>
    </citation>
    <scope>NUCLEOTIDE SEQUENCE [LARGE SCALE GENOMIC DNA]</scope>
    <source>
        <strain evidence="2 3">JN500901</strain>
    </source>
</reference>
<dbReference type="Pfam" id="PF12822">
    <property type="entry name" value="ECF_trnsprt"/>
    <property type="match status" value="1"/>
</dbReference>
<feature type="transmembrane region" description="Helical" evidence="1">
    <location>
        <begin position="16"/>
        <end position="39"/>
    </location>
</feature>
<keyword evidence="1" id="KW-1133">Transmembrane helix</keyword>